<feature type="chain" id="PRO_5031219689" evidence="1">
    <location>
        <begin position="29"/>
        <end position="221"/>
    </location>
</feature>
<keyword evidence="1" id="KW-0732">Signal</keyword>
<protein>
    <submittedName>
        <fullName evidence="2">Uncharacterized protein</fullName>
    </submittedName>
</protein>
<organism evidence="2 3">
    <name type="scientific">Lacticaseibacillus rhamnosus</name>
    <name type="common">Lactobacillus rhamnosus</name>
    <dbReference type="NCBI Taxonomy" id="47715"/>
    <lineage>
        <taxon>Bacteria</taxon>
        <taxon>Bacillati</taxon>
        <taxon>Bacillota</taxon>
        <taxon>Bacilli</taxon>
        <taxon>Lactobacillales</taxon>
        <taxon>Lactobacillaceae</taxon>
        <taxon>Lacticaseibacillus</taxon>
    </lineage>
</organism>
<dbReference type="AlphaFoldDB" id="A0A7Y7QH45"/>
<proteinExistence type="predicted"/>
<dbReference type="RefSeq" id="WP_176818205.1">
    <property type="nucleotide sequence ID" value="NZ_JABXWP010000011.1"/>
</dbReference>
<comment type="caution">
    <text evidence="2">The sequence shown here is derived from an EMBL/GenBank/DDBJ whole genome shotgun (WGS) entry which is preliminary data.</text>
</comment>
<dbReference type="Proteomes" id="UP000542889">
    <property type="component" value="Unassembled WGS sequence"/>
</dbReference>
<dbReference type="EMBL" id="JABXWP010000011">
    <property type="protein sequence ID" value="NVO88605.1"/>
    <property type="molecule type" value="Genomic_DNA"/>
</dbReference>
<evidence type="ECO:0000313" key="2">
    <source>
        <dbReference type="EMBL" id="NVO88605.1"/>
    </source>
</evidence>
<accession>A0A7Y7QH45</accession>
<evidence type="ECO:0000256" key="1">
    <source>
        <dbReference type="SAM" id="SignalP"/>
    </source>
</evidence>
<sequence>MKKLKGSMILLTSALCLTTLTPAMTTFAAEKSNATTTEKVSNQSVATKDNSENLKFTFDSFVKVENNQFVLEIPQNVHPDAQALASAQKSINTANKNIATHHGSIDPNTKQISYNTGASITPPANGAYTSADFWWGTRYYFESNQAVYDMDHDLDSSAIGLAAVGALGSLETAGVTAAVGGIDAAYFEKMKSDLDYMNNSHPNNYLYMDVNLTGIYSISVM</sequence>
<evidence type="ECO:0000313" key="3">
    <source>
        <dbReference type="Proteomes" id="UP000542889"/>
    </source>
</evidence>
<reference evidence="2 3" key="1">
    <citation type="submission" date="2020-06" db="EMBL/GenBank/DDBJ databases">
        <title>Lactobacillus rhamnosus QC,genome.</title>
        <authorList>
            <person name="Yi H."/>
            <person name="Jin M."/>
        </authorList>
    </citation>
    <scope>NUCLEOTIDE SEQUENCE [LARGE SCALE GENOMIC DNA]</scope>
    <source>
        <strain evidence="2 3">QC</strain>
    </source>
</reference>
<name>A0A7Y7QH45_LACRH</name>
<gene>
    <name evidence="2" type="ORF">HWN39_08800</name>
</gene>
<feature type="signal peptide" evidence="1">
    <location>
        <begin position="1"/>
        <end position="28"/>
    </location>
</feature>